<feature type="repeat" description="ANK" evidence="3">
    <location>
        <begin position="256"/>
        <end position="290"/>
    </location>
</feature>
<proteinExistence type="predicted"/>
<dbReference type="SUPFAM" id="SSF48403">
    <property type="entry name" value="Ankyrin repeat"/>
    <property type="match status" value="1"/>
</dbReference>
<dbReference type="EMBL" id="NAJP01000153">
    <property type="protein sequence ID" value="TKA25644.1"/>
    <property type="molecule type" value="Genomic_DNA"/>
</dbReference>
<reference evidence="4 5" key="1">
    <citation type="submission" date="2017-03" db="EMBL/GenBank/DDBJ databases">
        <title>Genomes of endolithic fungi from Antarctica.</title>
        <authorList>
            <person name="Coleine C."/>
            <person name="Masonjones S."/>
            <person name="Stajich J.E."/>
        </authorList>
    </citation>
    <scope>NUCLEOTIDE SEQUENCE [LARGE SCALE GENOMIC DNA]</scope>
    <source>
        <strain evidence="4 5">CCFEE 5311</strain>
    </source>
</reference>
<dbReference type="AlphaFoldDB" id="A0A4U0TTW9"/>
<dbReference type="InterPro" id="IPR002110">
    <property type="entry name" value="Ankyrin_rpt"/>
</dbReference>
<dbReference type="PANTHER" id="PTHR24173:SF74">
    <property type="entry name" value="ANKYRIN REPEAT DOMAIN-CONTAINING PROTEIN 16"/>
    <property type="match status" value="1"/>
</dbReference>
<evidence type="ECO:0000256" key="2">
    <source>
        <dbReference type="ARBA" id="ARBA00023043"/>
    </source>
</evidence>
<sequence>MTSPYDFAVMLPPNDLQGFPGVPVAPEMVAAVLNAGPPPSQADLDEEHLRTLLQPPHPELDQAIESGSADRVLDELAKARRRFNPEATFNTAIERAIACGRFDIMRLLMDNGVPVNINNLEAAAQSGHIPILEYLMKYFSWPIDCISDHGSTILTLAVEHQDVVAWLLSEGADIDKEDAYSETPLSRAVLKGSKGVVKMLLEAGADVTRGAPLQASLLRKEGDANLELTKELLTHGAHVNKFVGEGSPVWERAGFEQMTALHLACDGSHRNLAAVRLLLAYGADLRLNRRLLNGELPNTSAFVSAQCRGYTDIVSVMQEHVKESKGSSKSNL</sequence>
<name>A0A4U0TTW9_9PEZI</name>
<organism evidence="4 5">
    <name type="scientific">Friedmanniomyces endolithicus</name>
    <dbReference type="NCBI Taxonomy" id="329885"/>
    <lineage>
        <taxon>Eukaryota</taxon>
        <taxon>Fungi</taxon>
        <taxon>Dikarya</taxon>
        <taxon>Ascomycota</taxon>
        <taxon>Pezizomycotina</taxon>
        <taxon>Dothideomycetes</taxon>
        <taxon>Dothideomycetidae</taxon>
        <taxon>Mycosphaerellales</taxon>
        <taxon>Teratosphaeriaceae</taxon>
        <taxon>Friedmanniomyces</taxon>
    </lineage>
</organism>
<accession>A0A4U0TTW9</accession>
<dbReference type="STRING" id="329885.A0A4U0TTW9"/>
<dbReference type="SMART" id="SM00248">
    <property type="entry name" value="ANK"/>
    <property type="match status" value="4"/>
</dbReference>
<dbReference type="Pfam" id="PF12796">
    <property type="entry name" value="Ank_2"/>
    <property type="match status" value="1"/>
</dbReference>
<protein>
    <submittedName>
        <fullName evidence="4">Uncharacterized protein</fullName>
    </submittedName>
</protein>
<evidence type="ECO:0000313" key="5">
    <source>
        <dbReference type="Proteomes" id="UP000310066"/>
    </source>
</evidence>
<keyword evidence="2 3" id="KW-0040">ANK repeat</keyword>
<dbReference type="OrthoDB" id="1722345at2759"/>
<evidence type="ECO:0000313" key="4">
    <source>
        <dbReference type="EMBL" id="TKA25644.1"/>
    </source>
</evidence>
<dbReference type="PROSITE" id="PS50088">
    <property type="entry name" value="ANK_REPEAT"/>
    <property type="match status" value="2"/>
</dbReference>
<evidence type="ECO:0000256" key="1">
    <source>
        <dbReference type="ARBA" id="ARBA00022737"/>
    </source>
</evidence>
<dbReference type="Pfam" id="PF00023">
    <property type="entry name" value="Ank"/>
    <property type="match status" value="1"/>
</dbReference>
<dbReference type="PANTHER" id="PTHR24173">
    <property type="entry name" value="ANKYRIN REPEAT CONTAINING"/>
    <property type="match status" value="1"/>
</dbReference>
<dbReference type="InterPro" id="IPR036770">
    <property type="entry name" value="Ankyrin_rpt-contain_sf"/>
</dbReference>
<dbReference type="Proteomes" id="UP000310066">
    <property type="component" value="Unassembled WGS sequence"/>
</dbReference>
<keyword evidence="1" id="KW-0677">Repeat</keyword>
<dbReference type="Gene3D" id="1.25.40.20">
    <property type="entry name" value="Ankyrin repeat-containing domain"/>
    <property type="match status" value="1"/>
</dbReference>
<feature type="repeat" description="ANK" evidence="3">
    <location>
        <begin position="180"/>
        <end position="207"/>
    </location>
</feature>
<evidence type="ECO:0000256" key="3">
    <source>
        <dbReference type="PROSITE-ProRule" id="PRU00023"/>
    </source>
</evidence>
<dbReference type="PROSITE" id="PS50297">
    <property type="entry name" value="ANK_REP_REGION"/>
    <property type="match status" value="2"/>
</dbReference>
<gene>
    <name evidence="4" type="ORF">B0A54_17684</name>
</gene>
<comment type="caution">
    <text evidence="4">The sequence shown here is derived from an EMBL/GenBank/DDBJ whole genome shotgun (WGS) entry which is preliminary data.</text>
</comment>